<feature type="transmembrane region" description="Helical" evidence="1">
    <location>
        <begin position="269"/>
        <end position="290"/>
    </location>
</feature>
<name>X1LUQ3_9ZZZZ</name>
<feature type="domain" description="Acyltransferase 3" evidence="2">
    <location>
        <begin position="20"/>
        <end position="295"/>
    </location>
</feature>
<dbReference type="Pfam" id="PF01757">
    <property type="entry name" value="Acyl_transf_3"/>
    <property type="match status" value="1"/>
</dbReference>
<accession>X1LUQ3</accession>
<gene>
    <name evidence="3" type="ORF">S06H3_14901</name>
</gene>
<feature type="transmembrane region" description="Helical" evidence="1">
    <location>
        <begin position="212"/>
        <end position="231"/>
    </location>
</feature>
<keyword evidence="1" id="KW-1133">Transmembrane helix</keyword>
<evidence type="ECO:0000313" key="3">
    <source>
        <dbReference type="EMBL" id="GAI06135.1"/>
    </source>
</evidence>
<feature type="transmembrane region" description="Helical" evidence="1">
    <location>
        <begin position="237"/>
        <end position="257"/>
    </location>
</feature>
<feature type="non-terminal residue" evidence="3">
    <location>
        <position position="307"/>
    </location>
</feature>
<feature type="transmembrane region" description="Helical" evidence="1">
    <location>
        <begin position="24"/>
        <end position="42"/>
    </location>
</feature>
<dbReference type="PANTHER" id="PTHR36927">
    <property type="entry name" value="BLR4337 PROTEIN"/>
    <property type="match status" value="1"/>
</dbReference>
<feature type="transmembrane region" description="Helical" evidence="1">
    <location>
        <begin position="116"/>
        <end position="134"/>
    </location>
</feature>
<protein>
    <recommendedName>
        <fullName evidence="2">Acyltransferase 3 domain-containing protein</fullName>
    </recommendedName>
</protein>
<evidence type="ECO:0000259" key="2">
    <source>
        <dbReference type="Pfam" id="PF01757"/>
    </source>
</evidence>
<dbReference type="InterPro" id="IPR050623">
    <property type="entry name" value="Glucan_succinyl_AcylTrfase"/>
</dbReference>
<comment type="caution">
    <text evidence="3">The sequence shown here is derived from an EMBL/GenBank/DDBJ whole genome shotgun (WGS) entry which is preliminary data.</text>
</comment>
<dbReference type="InterPro" id="IPR002656">
    <property type="entry name" value="Acyl_transf_3_dom"/>
</dbReference>
<organism evidence="3">
    <name type="scientific">marine sediment metagenome</name>
    <dbReference type="NCBI Taxonomy" id="412755"/>
    <lineage>
        <taxon>unclassified sequences</taxon>
        <taxon>metagenomes</taxon>
        <taxon>ecological metagenomes</taxon>
    </lineage>
</organism>
<evidence type="ECO:0000256" key="1">
    <source>
        <dbReference type="SAM" id="Phobius"/>
    </source>
</evidence>
<dbReference type="EMBL" id="BARV01007307">
    <property type="protein sequence ID" value="GAI06135.1"/>
    <property type="molecule type" value="Genomic_DNA"/>
</dbReference>
<feature type="transmembrane region" description="Helical" evidence="1">
    <location>
        <begin position="72"/>
        <end position="95"/>
    </location>
</feature>
<dbReference type="GO" id="GO:0016747">
    <property type="term" value="F:acyltransferase activity, transferring groups other than amino-acyl groups"/>
    <property type="evidence" value="ECO:0007669"/>
    <property type="project" value="InterPro"/>
</dbReference>
<proteinExistence type="predicted"/>
<keyword evidence="1" id="KW-0812">Transmembrane</keyword>
<reference evidence="3" key="1">
    <citation type="journal article" date="2014" name="Front. Microbiol.">
        <title>High frequency of phylogenetically diverse reductive dehalogenase-homologous genes in deep subseafloor sedimentary metagenomes.</title>
        <authorList>
            <person name="Kawai M."/>
            <person name="Futagami T."/>
            <person name="Toyoda A."/>
            <person name="Takaki Y."/>
            <person name="Nishi S."/>
            <person name="Hori S."/>
            <person name="Arai W."/>
            <person name="Tsubouchi T."/>
            <person name="Morono Y."/>
            <person name="Uchiyama I."/>
            <person name="Ito T."/>
            <person name="Fujiyama A."/>
            <person name="Inagaki F."/>
            <person name="Takami H."/>
        </authorList>
    </citation>
    <scope>NUCLEOTIDE SEQUENCE</scope>
    <source>
        <strain evidence="3">Expedition CK06-06</strain>
    </source>
</reference>
<dbReference type="AlphaFoldDB" id="X1LUQ3"/>
<keyword evidence="1" id="KW-0472">Membrane</keyword>
<feature type="transmembrane region" description="Helical" evidence="1">
    <location>
        <begin position="171"/>
        <end position="191"/>
    </location>
</feature>
<sequence>MTDAVEDSKNRTFSQLERRYDLDWLRVITIFIVFIYHCAKFFDTDPFNVKNNPVDFVNGTIPLSTYKFSANLNYLTAIGLPLFFIIAGMSTFYALGYMEERKIKTNKYMLIRFIRLIVPFIIGIFTYISLLVFLEYTNKGFISSTFFEFYPNYYNGVYGFGGNFSVFGHHLWFLFILFLFTVSTVYLFAYLRRERFRAGFSKIASFFKEPGTIFLFIIPIYILEVLHSSLYRDFPRLGGWDFLSYIFFLFYGFMLAYDKQFKLALKKNFIIAIVLGVLSLGTQITMNALFLEEIWVNSGFTTLVIPF</sequence>
<dbReference type="PANTHER" id="PTHR36927:SF3">
    <property type="entry name" value="GLUCANS BIOSYNTHESIS PROTEIN C"/>
    <property type="match status" value="1"/>
</dbReference>